<keyword evidence="1" id="KW-1133">Transmembrane helix</keyword>
<dbReference type="Proteomes" id="UP001194468">
    <property type="component" value="Unassembled WGS sequence"/>
</dbReference>
<organism evidence="2 3">
    <name type="scientific">Boletus edulis BED1</name>
    <dbReference type="NCBI Taxonomy" id="1328754"/>
    <lineage>
        <taxon>Eukaryota</taxon>
        <taxon>Fungi</taxon>
        <taxon>Dikarya</taxon>
        <taxon>Basidiomycota</taxon>
        <taxon>Agaricomycotina</taxon>
        <taxon>Agaricomycetes</taxon>
        <taxon>Agaricomycetidae</taxon>
        <taxon>Boletales</taxon>
        <taxon>Boletineae</taxon>
        <taxon>Boletaceae</taxon>
        <taxon>Boletoideae</taxon>
        <taxon>Boletus</taxon>
    </lineage>
</organism>
<keyword evidence="3" id="KW-1185">Reference proteome</keyword>
<evidence type="ECO:0000256" key="1">
    <source>
        <dbReference type="SAM" id="Phobius"/>
    </source>
</evidence>
<feature type="transmembrane region" description="Helical" evidence="1">
    <location>
        <begin position="45"/>
        <end position="63"/>
    </location>
</feature>
<dbReference type="EMBL" id="WHUW01000005">
    <property type="protein sequence ID" value="KAF8445988.1"/>
    <property type="molecule type" value="Genomic_DNA"/>
</dbReference>
<feature type="transmembrane region" description="Helical" evidence="1">
    <location>
        <begin position="69"/>
        <end position="90"/>
    </location>
</feature>
<gene>
    <name evidence="2" type="ORF">L210DRAFT_3391951</name>
</gene>
<evidence type="ECO:0000313" key="3">
    <source>
        <dbReference type="Proteomes" id="UP001194468"/>
    </source>
</evidence>
<evidence type="ECO:0000313" key="2">
    <source>
        <dbReference type="EMBL" id="KAF8445988.1"/>
    </source>
</evidence>
<reference evidence="2" key="2">
    <citation type="journal article" date="2020" name="Nat. Commun.">
        <title>Large-scale genome sequencing of mycorrhizal fungi provides insights into the early evolution of symbiotic traits.</title>
        <authorList>
            <person name="Miyauchi S."/>
            <person name="Kiss E."/>
            <person name="Kuo A."/>
            <person name="Drula E."/>
            <person name="Kohler A."/>
            <person name="Sanchez-Garcia M."/>
            <person name="Morin E."/>
            <person name="Andreopoulos B."/>
            <person name="Barry K.W."/>
            <person name="Bonito G."/>
            <person name="Buee M."/>
            <person name="Carver A."/>
            <person name="Chen C."/>
            <person name="Cichocki N."/>
            <person name="Clum A."/>
            <person name="Culley D."/>
            <person name="Crous P.W."/>
            <person name="Fauchery L."/>
            <person name="Girlanda M."/>
            <person name="Hayes R.D."/>
            <person name="Keri Z."/>
            <person name="LaButti K."/>
            <person name="Lipzen A."/>
            <person name="Lombard V."/>
            <person name="Magnuson J."/>
            <person name="Maillard F."/>
            <person name="Murat C."/>
            <person name="Nolan M."/>
            <person name="Ohm R.A."/>
            <person name="Pangilinan J."/>
            <person name="Pereira M.F."/>
            <person name="Perotto S."/>
            <person name="Peter M."/>
            <person name="Pfister S."/>
            <person name="Riley R."/>
            <person name="Sitrit Y."/>
            <person name="Stielow J.B."/>
            <person name="Szollosi G."/>
            <person name="Zifcakova L."/>
            <person name="Stursova M."/>
            <person name="Spatafora J.W."/>
            <person name="Tedersoo L."/>
            <person name="Vaario L.M."/>
            <person name="Yamada A."/>
            <person name="Yan M."/>
            <person name="Wang P."/>
            <person name="Xu J."/>
            <person name="Bruns T."/>
            <person name="Baldrian P."/>
            <person name="Vilgalys R."/>
            <person name="Dunand C."/>
            <person name="Henrissat B."/>
            <person name="Grigoriev I.V."/>
            <person name="Hibbett D."/>
            <person name="Nagy L.G."/>
            <person name="Martin F.M."/>
        </authorList>
    </citation>
    <scope>NUCLEOTIDE SEQUENCE</scope>
    <source>
        <strain evidence="2">BED1</strain>
    </source>
</reference>
<proteinExistence type="predicted"/>
<comment type="caution">
    <text evidence="2">The sequence shown here is derived from an EMBL/GenBank/DDBJ whole genome shotgun (WGS) entry which is preliminary data.</text>
</comment>
<sequence length="274" mass="31134">MAEPRAIIRTYKPDDEKLVKFTLGLAAMEGLAVANRRAAFHPLTLSLWVGLSCIMIQLLNWWPIPEYRWLGWLLPLPAFGCWGVPILFALDWINRPYFEDAASDLMHRPDFANLQKYYTRSPSSGLFILEYGSKFIGLVAVDASKDSQSEQSFTKRTEKGHVLAGKIDHFYSSGTSSVATIRHFYVEERFRKSNVQQDILAFVARHVFTNAQDVKVIKASATPLLGYKYSSLRELGCSVEKQVGKVGILGWRVDAMSLKRARWEKDQNKHSSDL</sequence>
<protein>
    <submittedName>
        <fullName evidence="2">Uncharacterized protein</fullName>
    </submittedName>
</protein>
<keyword evidence="1" id="KW-0472">Membrane</keyword>
<name>A0AAD4C1Y2_BOLED</name>
<dbReference type="AlphaFoldDB" id="A0AAD4C1Y2"/>
<accession>A0AAD4C1Y2</accession>
<reference evidence="2" key="1">
    <citation type="submission" date="2019-10" db="EMBL/GenBank/DDBJ databases">
        <authorList>
            <consortium name="DOE Joint Genome Institute"/>
            <person name="Kuo A."/>
            <person name="Miyauchi S."/>
            <person name="Kiss E."/>
            <person name="Drula E."/>
            <person name="Kohler A."/>
            <person name="Sanchez-Garcia M."/>
            <person name="Andreopoulos B."/>
            <person name="Barry K.W."/>
            <person name="Bonito G."/>
            <person name="Buee M."/>
            <person name="Carver A."/>
            <person name="Chen C."/>
            <person name="Cichocki N."/>
            <person name="Clum A."/>
            <person name="Culley D."/>
            <person name="Crous P.W."/>
            <person name="Fauchery L."/>
            <person name="Girlanda M."/>
            <person name="Hayes R."/>
            <person name="Keri Z."/>
            <person name="LaButti K."/>
            <person name="Lipzen A."/>
            <person name="Lombard V."/>
            <person name="Magnuson J."/>
            <person name="Maillard F."/>
            <person name="Morin E."/>
            <person name="Murat C."/>
            <person name="Nolan M."/>
            <person name="Ohm R."/>
            <person name="Pangilinan J."/>
            <person name="Pereira M."/>
            <person name="Perotto S."/>
            <person name="Peter M."/>
            <person name="Riley R."/>
            <person name="Sitrit Y."/>
            <person name="Stielow B."/>
            <person name="Szollosi G."/>
            <person name="Zifcakova L."/>
            <person name="Stursova M."/>
            <person name="Spatafora J.W."/>
            <person name="Tedersoo L."/>
            <person name="Vaario L.-M."/>
            <person name="Yamada A."/>
            <person name="Yan M."/>
            <person name="Wang P."/>
            <person name="Xu J."/>
            <person name="Bruns T."/>
            <person name="Baldrian P."/>
            <person name="Vilgalys R."/>
            <person name="Henrissat B."/>
            <person name="Grigoriev I.V."/>
            <person name="Hibbett D."/>
            <person name="Nagy L.G."/>
            <person name="Martin F.M."/>
        </authorList>
    </citation>
    <scope>NUCLEOTIDE SEQUENCE</scope>
    <source>
        <strain evidence="2">BED1</strain>
    </source>
</reference>
<keyword evidence="1" id="KW-0812">Transmembrane</keyword>